<reference evidence="1" key="1">
    <citation type="submission" date="2013-04" db="EMBL/GenBank/DDBJ databases">
        <authorList>
            <person name="Qu J."/>
            <person name="Murali S.C."/>
            <person name="Bandaranaike D."/>
            <person name="Bellair M."/>
            <person name="Blankenburg K."/>
            <person name="Chao H."/>
            <person name="Dinh H."/>
            <person name="Doddapaneni H."/>
            <person name="Downs B."/>
            <person name="Dugan-Rocha S."/>
            <person name="Elkadiri S."/>
            <person name="Gnanaolivu R.D."/>
            <person name="Hernandez B."/>
            <person name="Javaid M."/>
            <person name="Jayaseelan J.C."/>
            <person name="Lee S."/>
            <person name="Li M."/>
            <person name="Ming W."/>
            <person name="Munidasa M."/>
            <person name="Muniz J."/>
            <person name="Nguyen L."/>
            <person name="Ongeri F."/>
            <person name="Osuji N."/>
            <person name="Pu L.-L."/>
            <person name="Puazo M."/>
            <person name="Qu C."/>
            <person name="Quiroz J."/>
            <person name="Raj R."/>
            <person name="Weissenberger G."/>
            <person name="Xin Y."/>
            <person name="Zou X."/>
            <person name="Han Y."/>
            <person name="Richards S."/>
            <person name="Worley K."/>
            <person name="Muzny D."/>
            <person name="Gibbs R."/>
        </authorList>
    </citation>
    <scope>NUCLEOTIDE SEQUENCE</scope>
    <source>
        <strain evidence="1">Sampled in the wild</strain>
    </source>
</reference>
<name>A0A8K0P667_LADFU</name>
<dbReference type="PANTHER" id="PTHR46060:SF1">
    <property type="entry name" value="MARINER MOS1 TRANSPOSASE-LIKE PROTEIN"/>
    <property type="match status" value="1"/>
</dbReference>
<organism evidence="1 2">
    <name type="scientific">Ladona fulva</name>
    <name type="common">Scarce chaser dragonfly</name>
    <name type="synonym">Libellula fulva</name>
    <dbReference type="NCBI Taxonomy" id="123851"/>
    <lineage>
        <taxon>Eukaryota</taxon>
        <taxon>Metazoa</taxon>
        <taxon>Ecdysozoa</taxon>
        <taxon>Arthropoda</taxon>
        <taxon>Hexapoda</taxon>
        <taxon>Insecta</taxon>
        <taxon>Pterygota</taxon>
        <taxon>Palaeoptera</taxon>
        <taxon>Odonata</taxon>
        <taxon>Epiprocta</taxon>
        <taxon>Anisoptera</taxon>
        <taxon>Libelluloidea</taxon>
        <taxon>Libellulidae</taxon>
        <taxon>Ladona</taxon>
    </lineage>
</organism>
<dbReference type="OrthoDB" id="10017160at2759"/>
<gene>
    <name evidence="1" type="ORF">J437_LFUL014491</name>
</gene>
<protein>
    <recommendedName>
        <fullName evidence="3">Transposase</fullName>
    </recommendedName>
</protein>
<keyword evidence="2" id="KW-1185">Reference proteome</keyword>
<dbReference type="Proteomes" id="UP000792457">
    <property type="component" value="Unassembled WGS sequence"/>
</dbReference>
<comment type="caution">
    <text evidence="1">The sequence shown here is derived from an EMBL/GenBank/DDBJ whole genome shotgun (WGS) entry which is preliminary data.</text>
</comment>
<evidence type="ECO:0000313" key="2">
    <source>
        <dbReference type="Proteomes" id="UP000792457"/>
    </source>
</evidence>
<proteinExistence type="predicted"/>
<dbReference type="GO" id="GO:0003676">
    <property type="term" value="F:nucleic acid binding"/>
    <property type="evidence" value="ECO:0007669"/>
    <property type="project" value="InterPro"/>
</dbReference>
<dbReference type="InterPro" id="IPR036397">
    <property type="entry name" value="RNaseH_sf"/>
</dbReference>
<dbReference type="Gene3D" id="3.30.420.10">
    <property type="entry name" value="Ribonuclease H-like superfamily/Ribonuclease H"/>
    <property type="match status" value="2"/>
</dbReference>
<dbReference type="EMBL" id="KZ308827">
    <property type="protein sequence ID" value="KAG8234562.1"/>
    <property type="molecule type" value="Genomic_DNA"/>
</dbReference>
<accession>A0A8K0P667</accession>
<evidence type="ECO:0008006" key="3">
    <source>
        <dbReference type="Google" id="ProtNLM"/>
    </source>
</evidence>
<sequence>MRPGQAHRAITPDVIARIDEEEIRVQVGISHGSVHAIIKDHLNFRNICAQRVPHQLMEGQKFDRMAACLSHLQRYHEEEYEFLSRIITGEETWCHHHFKTPSDEIILLHDNAHSHTANLMRDKLQRFSCKTLQHPLYSPDHSPCDFHIFGDLKKDIRGRRFHSDEEVQEWVRLWIRG</sequence>
<dbReference type="InterPro" id="IPR052709">
    <property type="entry name" value="Transposase-MT_Hybrid"/>
</dbReference>
<dbReference type="AlphaFoldDB" id="A0A8K0P667"/>
<dbReference type="PANTHER" id="PTHR46060">
    <property type="entry name" value="MARINER MOS1 TRANSPOSASE-LIKE PROTEIN"/>
    <property type="match status" value="1"/>
</dbReference>
<evidence type="ECO:0000313" key="1">
    <source>
        <dbReference type="EMBL" id="KAG8234562.1"/>
    </source>
</evidence>
<reference evidence="1" key="2">
    <citation type="submission" date="2017-10" db="EMBL/GenBank/DDBJ databases">
        <title>Ladona fulva Genome sequencing and assembly.</title>
        <authorList>
            <person name="Murali S."/>
            <person name="Richards S."/>
            <person name="Bandaranaike D."/>
            <person name="Bellair M."/>
            <person name="Blankenburg K."/>
            <person name="Chao H."/>
            <person name="Dinh H."/>
            <person name="Doddapaneni H."/>
            <person name="Dugan-Rocha S."/>
            <person name="Elkadiri S."/>
            <person name="Gnanaolivu R."/>
            <person name="Hernandez B."/>
            <person name="Skinner E."/>
            <person name="Javaid M."/>
            <person name="Lee S."/>
            <person name="Li M."/>
            <person name="Ming W."/>
            <person name="Munidasa M."/>
            <person name="Muniz J."/>
            <person name="Nguyen L."/>
            <person name="Hughes D."/>
            <person name="Osuji N."/>
            <person name="Pu L.-L."/>
            <person name="Puazo M."/>
            <person name="Qu C."/>
            <person name="Quiroz J."/>
            <person name="Raj R."/>
            <person name="Weissenberger G."/>
            <person name="Xin Y."/>
            <person name="Zou X."/>
            <person name="Han Y."/>
            <person name="Worley K."/>
            <person name="Muzny D."/>
            <person name="Gibbs R."/>
        </authorList>
    </citation>
    <scope>NUCLEOTIDE SEQUENCE</scope>
    <source>
        <strain evidence="1">Sampled in the wild</strain>
    </source>
</reference>